<dbReference type="GO" id="GO:0008757">
    <property type="term" value="F:S-adenosylmethionine-dependent methyltransferase activity"/>
    <property type="evidence" value="ECO:0007669"/>
    <property type="project" value="InterPro"/>
</dbReference>
<dbReference type="InterPro" id="IPR004033">
    <property type="entry name" value="UbiE/COQ5_MeTrFase"/>
</dbReference>
<dbReference type="CDD" id="cd02440">
    <property type="entry name" value="AdoMet_MTases"/>
    <property type="match status" value="1"/>
</dbReference>
<dbReference type="PROSITE" id="PS51608">
    <property type="entry name" value="SAM_MT_UBIE"/>
    <property type="match status" value="1"/>
</dbReference>
<protein>
    <recommendedName>
        <fullName evidence="1">Methyltransferase type 11 domain-containing protein</fullName>
    </recommendedName>
</protein>
<proteinExistence type="predicted"/>
<dbReference type="InterPro" id="IPR029063">
    <property type="entry name" value="SAM-dependent_MTases_sf"/>
</dbReference>
<dbReference type="EMBL" id="BARS01013956">
    <property type="protein sequence ID" value="GAF88545.1"/>
    <property type="molecule type" value="Genomic_DNA"/>
</dbReference>
<dbReference type="InterPro" id="IPR050508">
    <property type="entry name" value="Methyltransf_Superfamily"/>
</dbReference>
<dbReference type="InterPro" id="IPR013216">
    <property type="entry name" value="Methyltransf_11"/>
</dbReference>
<comment type="caution">
    <text evidence="2">The sequence shown here is derived from an EMBL/GenBank/DDBJ whole genome shotgun (WGS) entry which is preliminary data.</text>
</comment>
<name>X0UJ90_9ZZZZ</name>
<evidence type="ECO:0000259" key="1">
    <source>
        <dbReference type="Pfam" id="PF08241"/>
    </source>
</evidence>
<feature type="domain" description="Methyltransferase type 11" evidence="1">
    <location>
        <begin position="12"/>
        <end position="108"/>
    </location>
</feature>
<dbReference type="Pfam" id="PF08241">
    <property type="entry name" value="Methyltransf_11"/>
    <property type="match status" value="1"/>
</dbReference>
<sequence>GLLPQTLEVSILDVGVGTGILIEQVLPKNKSAHLFGVDISPEMVKKAKRKFKGKNNVSIALGSASKLPHKDNSFEFVTCVNSFHHHPDSIQSLEEMKRVLKPGGKVILSD</sequence>
<evidence type="ECO:0000313" key="2">
    <source>
        <dbReference type="EMBL" id="GAF88545.1"/>
    </source>
</evidence>
<dbReference type="AlphaFoldDB" id="X0UJ90"/>
<dbReference type="Gene3D" id="3.40.50.150">
    <property type="entry name" value="Vaccinia Virus protein VP39"/>
    <property type="match status" value="1"/>
</dbReference>
<organism evidence="2">
    <name type="scientific">marine sediment metagenome</name>
    <dbReference type="NCBI Taxonomy" id="412755"/>
    <lineage>
        <taxon>unclassified sequences</taxon>
        <taxon>metagenomes</taxon>
        <taxon>ecological metagenomes</taxon>
    </lineage>
</organism>
<dbReference type="PANTHER" id="PTHR42912:SF93">
    <property type="entry name" value="N6-ADENOSINE-METHYLTRANSFERASE TMT1A"/>
    <property type="match status" value="1"/>
</dbReference>
<gene>
    <name evidence="2" type="ORF">S01H1_23877</name>
</gene>
<accession>X0UJ90</accession>
<dbReference type="PANTHER" id="PTHR42912">
    <property type="entry name" value="METHYLTRANSFERASE"/>
    <property type="match status" value="1"/>
</dbReference>
<feature type="non-terminal residue" evidence="2">
    <location>
        <position position="110"/>
    </location>
</feature>
<reference evidence="2" key="1">
    <citation type="journal article" date="2014" name="Front. Microbiol.">
        <title>High frequency of phylogenetically diverse reductive dehalogenase-homologous genes in deep subseafloor sedimentary metagenomes.</title>
        <authorList>
            <person name="Kawai M."/>
            <person name="Futagami T."/>
            <person name="Toyoda A."/>
            <person name="Takaki Y."/>
            <person name="Nishi S."/>
            <person name="Hori S."/>
            <person name="Arai W."/>
            <person name="Tsubouchi T."/>
            <person name="Morono Y."/>
            <person name="Uchiyama I."/>
            <person name="Ito T."/>
            <person name="Fujiyama A."/>
            <person name="Inagaki F."/>
            <person name="Takami H."/>
        </authorList>
    </citation>
    <scope>NUCLEOTIDE SEQUENCE</scope>
    <source>
        <strain evidence="2">Expedition CK06-06</strain>
    </source>
</reference>
<feature type="non-terminal residue" evidence="2">
    <location>
        <position position="1"/>
    </location>
</feature>
<dbReference type="SUPFAM" id="SSF53335">
    <property type="entry name" value="S-adenosyl-L-methionine-dependent methyltransferases"/>
    <property type="match status" value="1"/>
</dbReference>